<dbReference type="PROSITE" id="PS51162">
    <property type="entry name" value="THYROGLOBULIN_1_2"/>
    <property type="match status" value="2"/>
</dbReference>
<evidence type="ECO:0000313" key="8">
    <source>
        <dbReference type="EMBL" id="CAL1285397.1"/>
    </source>
</evidence>
<comment type="subcellular location">
    <subcellularLocation>
        <location evidence="1">Secreted</location>
    </subcellularLocation>
</comment>
<dbReference type="PANTHER" id="PTHR12352">
    <property type="entry name" value="SECRETED MODULAR CALCIUM-BINDING PROTEIN"/>
    <property type="match status" value="1"/>
</dbReference>
<comment type="caution">
    <text evidence="8">The sequence shown here is derived from an EMBL/GenBank/DDBJ whole genome shotgun (WGS) entry which is preliminary data.</text>
</comment>
<dbReference type="Gene3D" id="4.10.800.10">
    <property type="entry name" value="Thyroglobulin type-1"/>
    <property type="match status" value="2"/>
</dbReference>
<reference evidence="8 9" key="1">
    <citation type="submission" date="2024-04" db="EMBL/GenBank/DDBJ databases">
        <authorList>
            <person name="Rising A."/>
            <person name="Reimegard J."/>
            <person name="Sonavane S."/>
            <person name="Akerstrom W."/>
            <person name="Nylinder S."/>
            <person name="Hedman E."/>
            <person name="Kallberg Y."/>
        </authorList>
    </citation>
    <scope>NUCLEOTIDE SEQUENCE [LARGE SCALE GENOMIC DNA]</scope>
</reference>
<feature type="chain" id="PRO_5043864218" description="Thyroglobulin type-1 domain-containing protein" evidence="6">
    <location>
        <begin position="21"/>
        <end position="155"/>
    </location>
</feature>
<accession>A0AAV2AN71</accession>
<dbReference type="EMBL" id="CAXIEN010000190">
    <property type="protein sequence ID" value="CAL1285397.1"/>
    <property type="molecule type" value="Genomic_DNA"/>
</dbReference>
<proteinExistence type="predicted"/>
<dbReference type="PROSITE" id="PS00484">
    <property type="entry name" value="THYROGLOBULIN_1_1"/>
    <property type="match status" value="1"/>
</dbReference>
<gene>
    <name evidence="8" type="ORF">LARSCL_LOCUS13683</name>
</gene>
<organism evidence="8 9">
    <name type="scientific">Larinioides sclopetarius</name>
    <dbReference type="NCBI Taxonomy" id="280406"/>
    <lineage>
        <taxon>Eukaryota</taxon>
        <taxon>Metazoa</taxon>
        <taxon>Ecdysozoa</taxon>
        <taxon>Arthropoda</taxon>
        <taxon>Chelicerata</taxon>
        <taxon>Arachnida</taxon>
        <taxon>Araneae</taxon>
        <taxon>Araneomorphae</taxon>
        <taxon>Entelegynae</taxon>
        <taxon>Araneoidea</taxon>
        <taxon>Araneidae</taxon>
        <taxon>Larinioides</taxon>
    </lineage>
</organism>
<dbReference type="SMART" id="SM00211">
    <property type="entry name" value="TY"/>
    <property type="match status" value="2"/>
</dbReference>
<dbReference type="SUPFAM" id="SSF57610">
    <property type="entry name" value="Thyroglobulin type-1 domain"/>
    <property type="match status" value="2"/>
</dbReference>
<keyword evidence="3" id="KW-0677">Repeat</keyword>
<dbReference type="Pfam" id="PF00086">
    <property type="entry name" value="Thyroglobulin_1"/>
    <property type="match status" value="2"/>
</dbReference>
<evidence type="ECO:0000256" key="2">
    <source>
        <dbReference type="ARBA" id="ARBA00022525"/>
    </source>
</evidence>
<dbReference type="InterPro" id="IPR000716">
    <property type="entry name" value="Thyroglobulin_1"/>
</dbReference>
<keyword evidence="2" id="KW-0964">Secreted</keyword>
<dbReference type="PANTHER" id="PTHR12352:SF3">
    <property type="entry name" value="NIDOGEN-2"/>
    <property type="match status" value="1"/>
</dbReference>
<keyword evidence="6" id="KW-0732">Signal</keyword>
<keyword evidence="9" id="KW-1185">Reference proteome</keyword>
<dbReference type="AlphaFoldDB" id="A0AAV2AN71"/>
<evidence type="ECO:0000259" key="7">
    <source>
        <dbReference type="PROSITE" id="PS51162"/>
    </source>
</evidence>
<dbReference type="GO" id="GO:0005615">
    <property type="term" value="C:extracellular space"/>
    <property type="evidence" value="ECO:0007669"/>
    <property type="project" value="TreeGrafter"/>
</dbReference>
<feature type="signal peptide" evidence="6">
    <location>
        <begin position="1"/>
        <end position="20"/>
    </location>
</feature>
<evidence type="ECO:0000256" key="1">
    <source>
        <dbReference type="ARBA" id="ARBA00004613"/>
    </source>
</evidence>
<evidence type="ECO:0000313" key="9">
    <source>
        <dbReference type="Proteomes" id="UP001497382"/>
    </source>
</evidence>
<evidence type="ECO:0000256" key="6">
    <source>
        <dbReference type="SAM" id="SignalP"/>
    </source>
</evidence>
<comment type="caution">
    <text evidence="5">Lacks conserved residue(s) required for the propagation of feature annotation.</text>
</comment>
<dbReference type="Proteomes" id="UP001497382">
    <property type="component" value="Unassembled WGS sequence"/>
</dbReference>
<dbReference type="InterPro" id="IPR051950">
    <property type="entry name" value="Dev_reg/Prot_inhib"/>
</dbReference>
<evidence type="ECO:0000256" key="5">
    <source>
        <dbReference type="PROSITE-ProRule" id="PRU00500"/>
    </source>
</evidence>
<name>A0AAV2AN71_9ARAC</name>
<feature type="disulfide bond" evidence="5">
    <location>
        <begin position="126"/>
        <end position="133"/>
    </location>
</feature>
<dbReference type="GO" id="GO:0005604">
    <property type="term" value="C:basement membrane"/>
    <property type="evidence" value="ECO:0007669"/>
    <property type="project" value="TreeGrafter"/>
</dbReference>
<sequence length="155" mass="17143">MLRTFIVLAMVFIAIERASSIHNDVGAGQSKMSTCMLNNGMKSLRLFMMGMSPKCDENGNLLPMQCFDHSEYCVCVRKDGSLLNKPSKGFKGCQCLVTKDEEENSGLIGNYIPQCEADGSYKKMQCHYSTGYCYCADPTTGRNTTVPSRQDANCD</sequence>
<dbReference type="GO" id="GO:0007160">
    <property type="term" value="P:cell-matrix adhesion"/>
    <property type="evidence" value="ECO:0007669"/>
    <property type="project" value="TreeGrafter"/>
</dbReference>
<feature type="domain" description="Thyroglobulin type-1" evidence="7">
    <location>
        <begin position="32"/>
        <end position="80"/>
    </location>
</feature>
<evidence type="ECO:0000256" key="4">
    <source>
        <dbReference type="ARBA" id="ARBA00023157"/>
    </source>
</evidence>
<dbReference type="InterPro" id="IPR036857">
    <property type="entry name" value="Thyroglobulin_1_sf"/>
</dbReference>
<feature type="domain" description="Thyroglobulin type-1" evidence="7">
    <location>
        <begin position="92"/>
        <end position="154"/>
    </location>
</feature>
<keyword evidence="4 5" id="KW-1015">Disulfide bond</keyword>
<evidence type="ECO:0000256" key="3">
    <source>
        <dbReference type="ARBA" id="ARBA00022737"/>
    </source>
</evidence>
<protein>
    <recommendedName>
        <fullName evidence="7">Thyroglobulin type-1 domain-containing protein</fullName>
    </recommendedName>
</protein>
<dbReference type="CDD" id="cd00191">
    <property type="entry name" value="TY"/>
    <property type="match status" value="1"/>
</dbReference>
<feature type="disulfide bond" evidence="5">
    <location>
        <begin position="66"/>
        <end position="73"/>
    </location>
</feature>